<dbReference type="Gene3D" id="3.30.565.10">
    <property type="entry name" value="Histidine kinase-like ATPase, C-terminal domain"/>
    <property type="match status" value="1"/>
</dbReference>
<comment type="caution">
    <text evidence="11">The sequence shown here is derived from an EMBL/GenBank/DDBJ whole genome shotgun (WGS) entry which is preliminary data.</text>
</comment>
<dbReference type="SUPFAM" id="SSF47384">
    <property type="entry name" value="Homodimeric domain of signal transducing histidine kinase"/>
    <property type="match status" value="1"/>
</dbReference>
<keyword evidence="6" id="KW-0418">Kinase</keyword>
<dbReference type="InterPro" id="IPR003018">
    <property type="entry name" value="GAF"/>
</dbReference>
<dbReference type="Pfam" id="PF02518">
    <property type="entry name" value="HATPase_c"/>
    <property type="match status" value="1"/>
</dbReference>
<dbReference type="GO" id="GO:0005524">
    <property type="term" value="F:ATP binding"/>
    <property type="evidence" value="ECO:0007669"/>
    <property type="project" value="UniProtKB-KW"/>
</dbReference>
<dbReference type="InterPro" id="IPR003661">
    <property type="entry name" value="HisK_dim/P_dom"/>
</dbReference>
<gene>
    <name evidence="11" type="ORF">GMLC_10950</name>
</gene>
<keyword evidence="12" id="KW-1185">Reference proteome</keyword>
<evidence type="ECO:0000256" key="8">
    <source>
        <dbReference type="ARBA" id="ARBA00023012"/>
    </source>
</evidence>
<dbReference type="PROSITE" id="PS50109">
    <property type="entry name" value="HIS_KIN"/>
    <property type="match status" value="1"/>
</dbReference>
<dbReference type="Gene3D" id="3.30.450.40">
    <property type="match status" value="2"/>
</dbReference>
<evidence type="ECO:0000256" key="4">
    <source>
        <dbReference type="ARBA" id="ARBA00022679"/>
    </source>
</evidence>
<evidence type="ECO:0000256" key="1">
    <source>
        <dbReference type="ARBA" id="ARBA00000085"/>
    </source>
</evidence>
<keyword evidence="9" id="KW-0175">Coiled coil</keyword>
<dbReference type="SMART" id="SM00387">
    <property type="entry name" value="HATPase_c"/>
    <property type="match status" value="1"/>
</dbReference>
<dbReference type="InterPro" id="IPR005467">
    <property type="entry name" value="His_kinase_dom"/>
</dbReference>
<dbReference type="InterPro" id="IPR036097">
    <property type="entry name" value="HisK_dim/P_sf"/>
</dbReference>
<dbReference type="PANTHER" id="PTHR43065:SF10">
    <property type="entry name" value="PEROXIDE STRESS-ACTIVATED HISTIDINE KINASE MAK3"/>
    <property type="match status" value="1"/>
</dbReference>
<evidence type="ECO:0000313" key="11">
    <source>
        <dbReference type="EMBL" id="GFO67516.1"/>
    </source>
</evidence>
<evidence type="ECO:0000256" key="3">
    <source>
        <dbReference type="ARBA" id="ARBA00022553"/>
    </source>
</evidence>
<protein>
    <recommendedName>
        <fullName evidence="2">histidine kinase</fullName>
        <ecNumber evidence="2">2.7.13.3</ecNumber>
    </recommendedName>
</protein>
<dbReference type="SMART" id="SM00388">
    <property type="entry name" value="HisKA"/>
    <property type="match status" value="1"/>
</dbReference>
<dbReference type="Gene3D" id="1.10.287.130">
    <property type="match status" value="1"/>
</dbReference>
<dbReference type="GO" id="GO:0000155">
    <property type="term" value="F:phosphorelay sensor kinase activity"/>
    <property type="evidence" value="ECO:0007669"/>
    <property type="project" value="InterPro"/>
</dbReference>
<dbReference type="InterPro" id="IPR004358">
    <property type="entry name" value="Sig_transdc_His_kin-like_C"/>
</dbReference>
<dbReference type="PANTHER" id="PTHR43065">
    <property type="entry name" value="SENSOR HISTIDINE KINASE"/>
    <property type="match status" value="1"/>
</dbReference>
<keyword evidence="4" id="KW-0808">Transferase</keyword>
<reference evidence="12" key="1">
    <citation type="submission" date="2020-06" db="EMBL/GenBank/DDBJ databases">
        <title>Draft genomic sequecing of Geomonas sp. Red745.</title>
        <authorList>
            <person name="Itoh H."/>
            <person name="Xu Z.X."/>
            <person name="Ushijima N."/>
            <person name="Masuda Y."/>
            <person name="Shiratori Y."/>
            <person name="Senoo K."/>
        </authorList>
    </citation>
    <scope>NUCLEOTIDE SEQUENCE [LARGE SCALE GENOMIC DNA]</scope>
    <source>
        <strain evidence="12">Red745</strain>
    </source>
</reference>
<keyword evidence="7" id="KW-0067">ATP-binding</keyword>
<keyword evidence="8" id="KW-0902">Two-component regulatory system</keyword>
<dbReference type="EMBL" id="BLXZ01000002">
    <property type="protein sequence ID" value="GFO67516.1"/>
    <property type="molecule type" value="Genomic_DNA"/>
</dbReference>
<dbReference type="InterPro" id="IPR003594">
    <property type="entry name" value="HATPase_dom"/>
</dbReference>
<dbReference type="InterPro" id="IPR036890">
    <property type="entry name" value="HATPase_C_sf"/>
</dbReference>
<evidence type="ECO:0000313" key="12">
    <source>
        <dbReference type="Proteomes" id="UP000587586"/>
    </source>
</evidence>
<feature type="coiled-coil region" evidence="9">
    <location>
        <begin position="522"/>
        <end position="549"/>
    </location>
</feature>
<dbReference type="SUPFAM" id="SSF55874">
    <property type="entry name" value="ATPase domain of HSP90 chaperone/DNA topoisomerase II/histidine kinase"/>
    <property type="match status" value="1"/>
</dbReference>
<dbReference type="Pfam" id="PF01590">
    <property type="entry name" value="GAF"/>
    <property type="match status" value="1"/>
</dbReference>
<dbReference type="EC" id="2.7.13.3" evidence="2"/>
<proteinExistence type="predicted"/>
<accession>A0A6V8N4S0</accession>
<dbReference type="Proteomes" id="UP000587586">
    <property type="component" value="Unassembled WGS sequence"/>
</dbReference>
<evidence type="ECO:0000256" key="9">
    <source>
        <dbReference type="SAM" id="Coils"/>
    </source>
</evidence>
<keyword evidence="5" id="KW-0547">Nucleotide-binding</keyword>
<evidence type="ECO:0000259" key="10">
    <source>
        <dbReference type="PROSITE" id="PS50109"/>
    </source>
</evidence>
<comment type="catalytic activity">
    <reaction evidence="1">
        <text>ATP + protein L-histidine = ADP + protein N-phospho-L-histidine.</text>
        <dbReference type="EC" id="2.7.13.3"/>
    </reaction>
</comment>
<dbReference type="Pfam" id="PF00512">
    <property type="entry name" value="HisKA"/>
    <property type="match status" value="1"/>
</dbReference>
<evidence type="ECO:0000256" key="7">
    <source>
        <dbReference type="ARBA" id="ARBA00022840"/>
    </source>
</evidence>
<feature type="domain" description="Histidine kinase" evidence="10">
    <location>
        <begin position="558"/>
        <end position="769"/>
    </location>
</feature>
<name>A0A6V8N4S0_9BACT</name>
<dbReference type="AlphaFoldDB" id="A0A6V8N4S0"/>
<dbReference type="CDD" id="cd00082">
    <property type="entry name" value="HisKA"/>
    <property type="match status" value="1"/>
</dbReference>
<evidence type="ECO:0000256" key="5">
    <source>
        <dbReference type="ARBA" id="ARBA00022741"/>
    </source>
</evidence>
<dbReference type="InterPro" id="IPR029016">
    <property type="entry name" value="GAF-like_dom_sf"/>
</dbReference>
<dbReference type="PRINTS" id="PR00344">
    <property type="entry name" value="BCTRLSENSOR"/>
</dbReference>
<dbReference type="SMART" id="SM00065">
    <property type="entry name" value="GAF"/>
    <property type="match status" value="2"/>
</dbReference>
<sequence length="773" mass="83077">MAVRHGQNLLEEALRVALATKRSHPARLTCLLRLVAQTCGLTSASLFLPDSQKTNLTRRFSSDLGLDGTSCLIPFGSGLAGAAALGPSQQSASYQELHPEERALEGAELHLALPVVNGRQLAAVLTLSGTAQALSPELPGRLRPLLPLFCGVVGSLEEAAAAERDRRNLALVSTVGKLHGSPHSPGQLLTRFLRLVTAADLAVCAVARLNADDRGKPRLFRVCRSEARLSVDVLLNWEQSLALRVLSSEASCSEEPSPGDAFELHAFATPLGSNGKTLGTLSLFGPRELLAPEQTEFLETLARLVASALAEAVSSERITSFLRENEKKLKELALLYRMSNTMLSTIKLNKLIHLTLTALTAAPTSLFDRAMLFLTNERSGVLQGMLGVTSESAPALASPRNGGNDLISSRWDISEEAMAAQRDSEFNRQVMGKRLELDATRNIASQAVLERRLIYVPGEIDGENDELHPGHGTAYAASPLIAHGQAVGAVLVDNALTRAPITQEDLRFLQLFANQAGMAIENSILYNKVEDANRQISEAQESLLQKERLAAIGEMAAGIAHELKGPLVSIGGFAARLTRKLAPESSEWSCADLIVREVLRLESVLSEILHYSKRPTICYTCCSLADIVRESLAVVAPQMEEKQIEVTTRFSRKKLALQGDCQQLKQVFINLLINSLDAMGTGGKLAVAVAPDQFEGREAVAIRIADTGGGIPVEALGNIFTPFYTTKENGTGLGLPIANRIITNHGGKIQLFNKPGVGAEFKIVIPLDGHASP</sequence>
<dbReference type="SUPFAM" id="SSF55781">
    <property type="entry name" value="GAF domain-like"/>
    <property type="match status" value="3"/>
</dbReference>
<keyword evidence="3" id="KW-0597">Phosphoprotein</keyword>
<organism evidence="11 12">
    <name type="scientific">Geomonas limicola</name>
    <dbReference type="NCBI Taxonomy" id="2740186"/>
    <lineage>
        <taxon>Bacteria</taxon>
        <taxon>Pseudomonadati</taxon>
        <taxon>Thermodesulfobacteriota</taxon>
        <taxon>Desulfuromonadia</taxon>
        <taxon>Geobacterales</taxon>
        <taxon>Geobacteraceae</taxon>
        <taxon>Geomonas</taxon>
    </lineage>
</organism>
<evidence type="ECO:0000256" key="2">
    <source>
        <dbReference type="ARBA" id="ARBA00012438"/>
    </source>
</evidence>
<dbReference type="RefSeq" id="WP_183360054.1">
    <property type="nucleotide sequence ID" value="NZ_BLXZ01000002.1"/>
</dbReference>
<evidence type="ECO:0000256" key="6">
    <source>
        <dbReference type="ARBA" id="ARBA00022777"/>
    </source>
</evidence>